<proteinExistence type="predicted"/>
<sequence>MTARTTDPARHPAKAADAIRAFNHATLPTRTGPAIAYPGTVYNTIGAMATLAHRLPQALDHIALALADLHKAGHLTADHGTPTQHTTTAVAALREAEHLAVALTEALERAHAATGPLGYCGPMPEDDDF</sequence>
<accession>A0ABV8MYG0</accession>
<reference evidence="2" key="1">
    <citation type="journal article" date="2019" name="Int. J. Syst. Evol. Microbiol.">
        <title>The Global Catalogue of Microorganisms (GCM) 10K type strain sequencing project: providing services to taxonomists for standard genome sequencing and annotation.</title>
        <authorList>
            <consortium name="The Broad Institute Genomics Platform"/>
            <consortium name="The Broad Institute Genome Sequencing Center for Infectious Disease"/>
            <person name="Wu L."/>
            <person name="Ma J."/>
        </authorList>
    </citation>
    <scope>NUCLEOTIDE SEQUENCE [LARGE SCALE GENOMIC DNA]</scope>
    <source>
        <strain evidence="2">CCM 3243</strain>
    </source>
</reference>
<dbReference type="EMBL" id="JBHSCF010000002">
    <property type="protein sequence ID" value="MFC4184937.1"/>
    <property type="molecule type" value="Genomic_DNA"/>
</dbReference>
<name>A0ABV8MYG0_9ACTN</name>
<gene>
    <name evidence="1" type="ORF">ACFO3R_00750</name>
</gene>
<keyword evidence="2" id="KW-1185">Reference proteome</keyword>
<evidence type="ECO:0000313" key="1">
    <source>
        <dbReference type="EMBL" id="MFC4184937.1"/>
    </source>
</evidence>
<comment type="caution">
    <text evidence="1">The sequence shown here is derived from an EMBL/GenBank/DDBJ whole genome shotgun (WGS) entry which is preliminary data.</text>
</comment>
<protein>
    <submittedName>
        <fullName evidence="1">Uncharacterized protein</fullName>
    </submittedName>
</protein>
<dbReference type="Proteomes" id="UP001595871">
    <property type="component" value="Unassembled WGS sequence"/>
</dbReference>
<evidence type="ECO:0000313" key="2">
    <source>
        <dbReference type="Proteomes" id="UP001595871"/>
    </source>
</evidence>
<organism evidence="1 2">
    <name type="scientific">Streptomyces flavovirens</name>
    <dbReference type="NCBI Taxonomy" id="52258"/>
    <lineage>
        <taxon>Bacteria</taxon>
        <taxon>Bacillati</taxon>
        <taxon>Actinomycetota</taxon>
        <taxon>Actinomycetes</taxon>
        <taxon>Kitasatosporales</taxon>
        <taxon>Streptomycetaceae</taxon>
        <taxon>Streptomyces</taxon>
    </lineage>
</organism>
<dbReference type="RefSeq" id="WP_200697672.1">
    <property type="nucleotide sequence ID" value="NZ_BAAAYA010000012.1"/>
</dbReference>